<comment type="subcellular location">
    <subcellularLocation>
        <location evidence="1 11">Cell outer membrane</location>
        <topology evidence="1 11">Multi-pass membrane protein</topology>
    </subcellularLocation>
</comment>
<comment type="caution">
    <text evidence="16">The sequence shown here is derived from an EMBL/GenBank/DDBJ whole genome shotgun (WGS) entry which is preliminary data.</text>
</comment>
<dbReference type="InterPro" id="IPR000531">
    <property type="entry name" value="Beta-barrel_TonB"/>
</dbReference>
<gene>
    <name evidence="16" type="ORF">ABDJ38_06110</name>
</gene>
<evidence type="ECO:0000256" key="10">
    <source>
        <dbReference type="ARBA" id="ARBA00023237"/>
    </source>
</evidence>
<dbReference type="PANTHER" id="PTHR32552">
    <property type="entry name" value="FERRICHROME IRON RECEPTOR-RELATED"/>
    <property type="match status" value="1"/>
</dbReference>
<dbReference type="Pfam" id="PF07715">
    <property type="entry name" value="Plug"/>
    <property type="match status" value="1"/>
</dbReference>
<keyword evidence="5 11" id="KW-0812">Transmembrane</keyword>
<evidence type="ECO:0000256" key="7">
    <source>
        <dbReference type="ARBA" id="ARBA00023065"/>
    </source>
</evidence>
<keyword evidence="17" id="KW-1185">Reference proteome</keyword>
<dbReference type="InterPro" id="IPR039426">
    <property type="entry name" value="TonB-dep_rcpt-like"/>
</dbReference>
<evidence type="ECO:0000256" key="9">
    <source>
        <dbReference type="ARBA" id="ARBA00023136"/>
    </source>
</evidence>
<keyword evidence="13" id="KW-0732">Signal</keyword>
<keyword evidence="7" id="KW-0406">Ion transport</keyword>
<dbReference type="InterPro" id="IPR012910">
    <property type="entry name" value="Plug_dom"/>
</dbReference>
<keyword evidence="8 12" id="KW-0798">TonB box</keyword>
<keyword evidence="2 11" id="KW-0813">Transport</keyword>
<dbReference type="PROSITE" id="PS52016">
    <property type="entry name" value="TONB_DEPENDENT_REC_3"/>
    <property type="match status" value="1"/>
</dbReference>
<dbReference type="EMBL" id="JBDLBR010000002">
    <property type="protein sequence ID" value="MEN7536741.1"/>
    <property type="molecule type" value="Genomic_DNA"/>
</dbReference>
<evidence type="ECO:0000256" key="4">
    <source>
        <dbReference type="ARBA" id="ARBA00022496"/>
    </source>
</evidence>
<proteinExistence type="inferred from homology"/>
<keyword evidence="16" id="KW-0675">Receptor</keyword>
<keyword evidence="9 11" id="KW-0472">Membrane</keyword>
<evidence type="ECO:0000256" key="1">
    <source>
        <dbReference type="ARBA" id="ARBA00004571"/>
    </source>
</evidence>
<evidence type="ECO:0000256" key="5">
    <source>
        <dbReference type="ARBA" id="ARBA00022692"/>
    </source>
</evidence>
<feature type="domain" description="TonB-dependent receptor-like beta-barrel" evidence="14">
    <location>
        <begin position="289"/>
        <end position="749"/>
    </location>
</feature>
<reference evidence="16 17" key="1">
    <citation type="submission" date="2024-05" db="EMBL/GenBank/DDBJ databases">
        <authorList>
            <person name="Park S."/>
        </authorList>
    </citation>
    <scope>NUCLEOTIDE SEQUENCE [LARGE SCALE GENOMIC DNA]</scope>
    <source>
        <strain evidence="16 17">DGU5</strain>
    </source>
</reference>
<accession>A0ABV0CVS2</accession>
<evidence type="ECO:0000256" key="11">
    <source>
        <dbReference type="PROSITE-ProRule" id="PRU01360"/>
    </source>
</evidence>
<keyword evidence="3 11" id="KW-1134">Transmembrane beta strand</keyword>
<name>A0ABV0CVS2_9SPHN</name>
<dbReference type="Gene3D" id="2.40.170.20">
    <property type="entry name" value="TonB-dependent receptor, beta-barrel domain"/>
    <property type="match status" value="1"/>
</dbReference>
<evidence type="ECO:0000256" key="6">
    <source>
        <dbReference type="ARBA" id="ARBA00023004"/>
    </source>
</evidence>
<keyword evidence="10 11" id="KW-0998">Cell outer membrane</keyword>
<dbReference type="RefSeq" id="WP_346784194.1">
    <property type="nucleotide sequence ID" value="NZ_JBDLBR010000002.1"/>
</dbReference>
<feature type="chain" id="PRO_5045649953" evidence="13">
    <location>
        <begin position="27"/>
        <end position="783"/>
    </location>
</feature>
<evidence type="ECO:0000256" key="8">
    <source>
        <dbReference type="ARBA" id="ARBA00023077"/>
    </source>
</evidence>
<feature type="signal peptide" evidence="13">
    <location>
        <begin position="1"/>
        <end position="26"/>
    </location>
</feature>
<dbReference type="SUPFAM" id="SSF56935">
    <property type="entry name" value="Porins"/>
    <property type="match status" value="1"/>
</dbReference>
<protein>
    <submittedName>
        <fullName evidence="16">TonB-dependent receptor</fullName>
    </submittedName>
</protein>
<evidence type="ECO:0000256" key="13">
    <source>
        <dbReference type="SAM" id="SignalP"/>
    </source>
</evidence>
<dbReference type="Pfam" id="PF00593">
    <property type="entry name" value="TonB_dep_Rec_b-barrel"/>
    <property type="match status" value="1"/>
</dbReference>
<comment type="similarity">
    <text evidence="11 12">Belongs to the TonB-dependent receptor family.</text>
</comment>
<evidence type="ECO:0000256" key="12">
    <source>
        <dbReference type="RuleBase" id="RU003357"/>
    </source>
</evidence>
<dbReference type="InterPro" id="IPR036942">
    <property type="entry name" value="Beta-barrel_TonB_sf"/>
</dbReference>
<evidence type="ECO:0000313" key="17">
    <source>
        <dbReference type="Proteomes" id="UP001484535"/>
    </source>
</evidence>
<evidence type="ECO:0000256" key="2">
    <source>
        <dbReference type="ARBA" id="ARBA00022448"/>
    </source>
</evidence>
<dbReference type="Proteomes" id="UP001484535">
    <property type="component" value="Unassembled WGS sequence"/>
</dbReference>
<evidence type="ECO:0000259" key="14">
    <source>
        <dbReference type="Pfam" id="PF00593"/>
    </source>
</evidence>
<evidence type="ECO:0000313" key="16">
    <source>
        <dbReference type="EMBL" id="MEN7536741.1"/>
    </source>
</evidence>
<keyword evidence="4" id="KW-0410">Iron transport</keyword>
<dbReference type="PANTHER" id="PTHR32552:SF81">
    <property type="entry name" value="TONB-DEPENDENT OUTER MEMBRANE RECEPTOR"/>
    <property type="match status" value="1"/>
</dbReference>
<sequence length="783" mass="85176">MRNSGFGNVRCALLCGAVLLPGQALAQTEQGSGTQQTASASAPDEIVVTATRQVSSINSVPISISAFDTESLDKQNVRQVDDLARISPGVTFNRSSGGNGNQTNIAIRGISSTIGASTTGIYINDTPIQVRTIGVTAATAYPRIFDLERIEVLRGPQGTLFGASSQGGAIRFITPRPDLRVASIYGRSEISVIQSGGMNYELGLAGGAPVVEDALAFRVSGWLRHDGGWVDRVGPLTESGFDPGKIDTNINSQHAYALKADLLWEPAAGISFLPSVYYQKVESDDITQFFRRTSDPDQLEYNTPNQLELPSDQTFFLASLTSEVELGSVELISNTAYFTSELNQLFDYTYQSAEQNSTLVPYITIPGQNEFAVHFDEQKSFTQEVRLQSRRNETFNWVLGAFYMHSRQTSAQDIVSPFVERLIQQVTGNPNITIAQIFGGPLLPGDRFLTATTEAVDEQIAAFAQVDYNITDKLTLTAGLRVSNTSYDAEIVADGPLNGGPTRREVDQQETPLTPKFGLSYQADPTFLLYASASKGFRPGASQPENNSPRCVPDLDALGLERTPTSYGSDSLWSYEIGAKKRIGAVNIQASGYLIHWDDIQQRIVLPTCGQAFIVNLGSVTSRGFDLAVSAQVTDGLSLSTALSYTKADFDETVYSVPPVVVRSEGSDLPIVPFSVTASAQYDIPLSAGSHAYIRGDLQYLAESPRGSSQDFGYDPLVDPIPESTNVDLRLGWQDGSFDVSLFSTNVFNQKPLQYFRVARTSELFRAQAPRPRTIGLNMTFRH</sequence>
<organism evidence="16 17">
    <name type="scientific">Aurantiacibacter flavus</name>
    <dbReference type="NCBI Taxonomy" id="3145232"/>
    <lineage>
        <taxon>Bacteria</taxon>
        <taxon>Pseudomonadati</taxon>
        <taxon>Pseudomonadota</taxon>
        <taxon>Alphaproteobacteria</taxon>
        <taxon>Sphingomonadales</taxon>
        <taxon>Erythrobacteraceae</taxon>
        <taxon>Aurantiacibacter</taxon>
    </lineage>
</organism>
<evidence type="ECO:0000256" key="3">
    <source>
        <dbReference type="ARBA" id="ARBA00022452"/>
    </source>
</evidence>
<feature type="domain" description="TonB-dependent receptor plug" evidence="15">
    <location>
        <begin position="58"/>
        <end position="169"/>
    </location>
</feature>
<evidence type="ECO:0000259" key="15">
    <source>
        <dbReference type="Pfam" id="PF07715"/>
    </source>
</evidence>
<keyword evidence="6" id="KW-0408">Iron</keyword>